<organism evidence="10 11">
    <name type="scientific">Faecalicatena contorta</name>
    <dbReference type="NCBI Taxonomy" id="39482"/>
    <lineage>
        <taxon>Bacteria</taxon>
        <taxon>Bacillati</taxon>
        <taxon>Bacillota</taxon>
        <taxon>Clostridia</taxon>
        <taxon>Lachnospirales</taxon>
        <taxon>Lachnospiraceae</taxon>
        <taxon>Faecalicatena</taxon>
    </lineage>
</organism>
<gene>
    <name evidence="10" type="ORF">ERS852491_01083</name>
</gene>
<evidence type="ECO:0000256" key="8">
    <source>
        <dbReference type="SAM" id="Coils"/>
    </source>
</evidence>
<evidence type="ECO:0000313" key="11">
    <source>
        <dbReference type="Proteomes" id="UP000095544"/>
    </source>
</evidence>
<evidence type="ECO:0000256" key="2">
    <source>
        <dbReference type="ARBA" id="ARBA00009904"/>
    </source>
</evidence>
<feature type="transmembrane region" description="Helical" evidence="9">
    <location>
        <begin position="593"/>
        <end position="616"/>
    </location>
</feature>
<dbReference type="PANTHER" id="PTHR11629:SF63">
    <property type="entry name" value="V-TYPE PROTON ATPASE SUBUNIT A"/>
    <property type="match status" value="1"/>
</dbReference>
<comment type="subcellular location">
    <subcellularLocation>
        <location evidence="1">Membrane</location>
        <topology evidence="1">Multi-pass membrane protein</topology>
    </subcellularLocation>
</comment>
<dbReference type="AlphaFoldDB" id="A0A174BRH8"/>
<name>A0A174BRH8_9FIRM</name>
<keyword evidence="8" id="KW-0175">Coiled coil</keyword>
<protein>
    <submittedName>
        <fullName evidence="10">V-type ATP synthase subunit I</fullName>
    </submittedName>
</protein>
<dbReference type="GO" id="GO:0007035">
    <property type="term" value="P:vacuolar acidification"/>
    <property type="evidence" value="ECO:0007669"/>
    <property type="project" value="TreeGrafter"/>
</dbReference>
<keyword evidence="5 9" id="KW-1133">Transmembrane helix</keyword>
<dbReference type="RefSeq" id="WP_050639388.1">
    <property type="nucleotide sequence ID" value="NZ_CABKUE010000006.1"/>
</dbReference>
<dbReference type="GO" id="GO:0033179">
    <property type="term" value="C:proton-transporting V-type ATPase, V0 domain"/>
    <property type="evidence" value="ECO:0007669"/>
    <property type="project" value="InterPro"/>
</dbReference>
<dbReference type="Proteomes" id="UP000095544">
    <property type="component" value="Unassembled WGS sequence"/>
</dbReference>
<feature type="transmembrane region" description="Helical" evidence="9">
    <location>
        <begin position="471"/>
        <end position="495"/>
    </location>
</feature>
<keyword evidence="3" id="KW-0813">Transport</keyword>
<dbReference type="InterPro" id="IPR002490">
    <property type="entry name" value="V-ATPase_116kDa_su"/>
</dbReference>
<dbReference type="STRING" id="39482.ERS852491_01083"/>
<dbReference type="GO" id="GO:0051117">
    <property type="term" value="F:ATPase binding"/>
    <property type="evidence" value="ECO:0007669"/>
    <property type="project" value="TreeGrafter"/>
</dbReference>
<keyword evidence="7 9" id="KW-0472">Membrane</keyword>
<feature type="coiled-coil region" evidence="8">
    <location>
        <begin position="89"/>
        <end position="116"/>
    </location>
</feature>
<sequence length="648" mass="74164">MIVKMKFVNISGPRDDIDRITDLYLSRYEIQLESALSELKTVDNLKPFVEINPYRDALNKAIQFTGYLQNADEVEPDESLSLQEMFKVVRMANSDYMEMQDKKENLKSRIEELRKRQQIVAPFKPLDCELDEILHYKYIAYRFGRIPAEYYHKMEKYLLDDLDAIFVEGERDESHVYGAYFVSPGEAQKVDAVFRSLHFEKMELPGDLQGTPMDEYRMLVREIYDSGQEIEALDRKTGEMLSARAPQLIAAKNRLEELANNFDVRKMAARMEDHKQDYYILCGWMADDDVEMFLEETRYDDKIFVVVEDDHSTYFGEPPTKLKNPKIFKPFEMFIRMYGLPSHNEMDPTIIVGLTYSLIFGIMFGDVGQGLLLFIGGSLIYHFRKAPLAGIIATAGIFSTIFGFMFGSIFGFEDIIQPLWLRPIDHMTTLPFIGKLNTVFIVSVAFGMGIILAAMILHIVNAIRSHDLENIWFDANGLAGFVFYLSVVITIVLFMTGHKTPGAIFMAVMFGIPLLLILFKEPITRKIQKRADAMEESAGMFLIQGFFELFETLLSYFSNTLSFVRIGAFAVSHAAIMEVVLILAGAENGSPNWVVIVLGNLFVCGFEGLIVGIQVLRLEYYEMFSRFYKGSGRAFDPYTNKSNKTKKK</sequence>
<evidence type="ECO:0000256" key="6">
    <source>
        <dbReference type="ARBA" id="ARBA00023065"/>
    </source>
</evidence>
<feature type="transmembrane region" description="Helical" evidence="9">
    <location>
        <begin position="563"/>
        <end position="586"/>
    </location>
</feature>
<dbReference type="Pfam" id="PF01496">
    <property type="entry name" value="V_ATPase_I"/>
    <property type="match status" value="1"/>
</dbReference>
<dbReference type="OrthoDB" id="9803814at2"/>
<feature type="transmembrane region" description="Helical" evidence="9">
    <location>
        <begin position="501"/>
        <end position="519"/>
    </location>
</feature>
<evidence type="ECO:0000256" key="4">
    <source>
        <dbReference type="ARBA" id="ARBA00022692"/>
    </source>
</evidence>
<dbReference type="GO" id="GO:0016471">
    <property type="term" value="C:vacuolar proton-transporting V-type ATPase complex"/>
    <property type="evidence" value="ECO:0007669"/>
    <property type="project" value="TreeGrafter"/>
</dbReference>
<feature type="transmembrane region" description="Helical" evidence="9">
    <location>
        <begin position="388"/>
        <end position="412"/>
    </location>
</feature>
<evidence type="ECO:0000256" key="1">
    <source>
        <dbReference type="ARBA" id="ARBA00004141"/>
    </source>
</evidence>
<feature type="transmembrane region" description="Helical" evidence="9">
    <location>
        <begin position="432"/>
        <end position="459"/>
    </location>
</feature>
<evidence type="ECO:0000256" key="3">
    <source>
        <dbReference type="ARBA" id="ARBA00022448"/>
    </source>
</evidence>
<evidence type="ECO:0000256" key="5">
    <source>
        <dbReference type="ARBA" id="ARBA00022989"/>
    </source>
</evidence>
<proteinExistence type="inferred from homology"/>
<accession>A0A174BRH8</accession>
<dbReference type="EMBL" id="CYZU01000007">
    <property type="protein sequence ID" value="CUO02290.1"/>
    <property type="molecule type" value="Genomic_DNA"/>
</dbReference>
<comment type="similarity">
    <text evidence="2">Belongs to the V-ATPase 116 kDa subunit family.</text>
</comment>
<evidence type="ECO:0000256" key="9">
    <source>
        <dbReference type="SAM" id="Phobius"/>
    </source>
</evidence>
<keyword evidence="4 9" id="KW-0812">Transmembrane</keyword>
<feature type="transmembrane region" description="Helical" evidence="9">
    <location>
        <begin position="350"/>
        <end position="376"/>
    </location>
</feature>
<evidence type="ECO:0000256" key="7">
    <source>
        <dbReference type="ARBA" id="ARBA00023136"/>
    </source>
</evidence>
<dbReference type="GO" id="GO:0046961">
    <property type="term" value="F:proton-transporting ATPase activity, rotational mechanism"/>
    <property type="evidence" value="ECO:0007669"/>
    <property type="project" value="InterPro"/>
</dbReference>
<keyword evidence="6" id="KW-0406">Ion transport</keyword>
<evidence type="ECO:0000313" key="10">
    <source>
        <dbReference type="EMBL" id="CUO02290.1"/>
    </source>
</evidence>
<reference evidence="10 11" key="1">
    <citation type="submission" date="2015-09" db="EMBL/GenBank/DDBJ databases">
        <authorList>
            <consortium name="Pathogen Informatics"/>
        </authorList>
    </citation>
    <scope>NUCLEOTIDE SEQUENCE [LARGE SCALE GENOMIC DNA]</scope>
    <source>
        <strain evidence="10 11">2789STDY5834876</strain>
    </source>
</reference>
<dbReference type="PANTHER" id="PTHR11629">
    <property type="entry name" value="VACUOLAR PROTON ATPASES"/>
    <property type="match status" value="1"/>
</dbReference>